<accession>A0A1D1UMZ2</accession>
<dbReference type="Proteomes" id="UP000186922">
    <property type="component" value="Unassembled WGS sequence"/>
</dbReference>
<reference evidence="1 2" key="1">
    <citation type="journal article" date="2016" name="Nat. Commun.">
        <title>Extremotolerant tardigrade genome and improved radiotolerance of human cultured cells by tardigrade-unique protein.</title>
        <authorList>
            <person name="Hashimoto T."/>
            <person name="Horikawa D.D."/>
            <person name="Saito Y."/>
            <person name="Kuwahara H."/>
            <person name="Kozuka-Hata H."/>
            <person name="Shin-I T."/>
            <person name="Minakuchi Y."/>
            <person name="Ohishi K."/>
            <person name="Motoyama A."/>
            <person name="Aizu T."/>
            <person name="Enomoto A."/>
            <person name="Kondo K."/>
            <person name="Tanaka S."/>
            <person name="Hara Y."/>
            <person name="Koshikawa S."/>
            <person name="Sagara H."/>
            <person name="Miura T."/>
            <person name="Yokobori S."/>
            <person name="Miyagawa K."/>
            <person name="Suzuki Y."/>
            <person name="Kubo T."/>
            <person name="Oyama M."/>
            <person name="Kohara Y."/>
            <person name="Fujiyama A."/>
            <person name="Arakawa K."/>
            <person name="Katayama T."/>
            <person name="Toyoda A."/>
            <person name="Kunieda T."/>
        </authorList>
    </citation>
    <scope>NUCLEOTIDE SEQUENCE [LARGE SCALE GENOMIC DNA]</scope>
    <source>
        <strain evidence="1 2">YOKOZUNA-1</strain>
    </source>
</reference>
<evidence type="ECO:0000313" key="2">
    <source>
        <dbReference type="Proteomes" id="UP000186922"/>
    </source>
</evidence>
<proteinExistence type="predicted"/>
<name>A0A1D1UMZ2_RAMVA</name>
<evidence type="ECO:0000313" key="1">
    <source>
        <dbReference type="EMBL" id="GAU91074.1"/>
    </source>
</evidence>
<dbReference type="AlphaFoldDB" id="A0A1D1UMZ2"/>
<protein>
    <submittedName>
        <fullName evidence="1">Uncharacterized protein</fullName>
    </submittedName>
</protein>
<gene>
    <name evidence="1" type="primary">RvY_03397-1</name>
    <name evidence="1" type="synonym">RvY_03397.1</name>
    <name evidence="1" type="ORF">RvY_03397</name>
</gene>
<sequence>MSPAERLLHLNRALQKVKDEAYIDPSYSGQPHFRIGQSSGLAFEAGREWVPEYDVSALSGPVYQPIQLWFAHRDKIQKKWSALPAERKKDVFLLDKEDYAKVASAVDEHFRQSFFIHNPQMSLRKFLGLH</sequence>
<keyword evidence="2" id="KW-1185">Reference proteome</keyword>
<dbReference type="EMBL" id="BDGG01000002">
    <property type="protein sequence ID" value="GAU91074.1"/>
    <property type="molecule type" value="Genomic_DNA"/>
</dbReference>
<comment type="caution">
    <text evidence="1">The sequence shown here is derived from an EMBL/GenBank/DDBJ whole genome shotgun (WGS) entry which is preliminary data.</text>
</comment>
<organism evidence="1 2">
    <name type="scientific">Ramazzottius varieornatus</name>
    <name type="common">Water bear</name>
    <name type="synonym">Tardigrade</name>
    <dbReference type="NCBI Taxonomy" id="947166"/>
    <lineage>
        <taxon>Eukaryota</taxon>
        <taxon>Metazoa</taxon>
        <taxon>Ecdysozoa</taxon>
        <taxon>Tardigrada</taxon>
        <taxon>Eutardigrada</taxon>
        <taxon>Parachela</taxon>
        <taxon>Hypsibioidea</taxon>
        <taxon>Ramazzottiidae</taxon>
        <taxon>Ramazzottius</taxon>
    </lineage>
</organism>